<dbReference type="EMBL" id="AGNK02002852">
    <property type="status" value="NOT_ANNOTATED_CDS"/>
    <property type="molecule type" value="Genomic_DNA"/>
</dbReference>
<sequence>MDLSRMEALVCNSATVVHSFLRSHIYFASHICGCSILGLLSHSHDIGLFVSICACYAEIGTKSPTTRTPDTKTPKVRSRKLKTSQVWKHFTERS</sequence>
<dbReference type="Proteomes" id="UP000004995">
    <property type="component" value="Unassembled WGS sequence"/>
</dbReference>
<reference evidence="2" key="2">
    <citation type="submission" date="2018-08" db="UniProtKB">
        <authorList>
            <consortium name="EnsemblPlants"/>
        </authorList>
    </citation>
    <scope>IDENTIFICATION</scope>
    <source>
        <strain evidence="2">Yugu1</strain>
    </source>
</reference>
<dbReference type="Gramene" id="KQL04333">
    <property type="protein sequence ID" value="KQL04333"/>
    <property type="gene ID" value="SETIT_003500mg"/>
</dbReference>
<evidence type="ECO:0000256" key="1">
    <source>
        <dbReference type="SAM" id="MobiDB-lite"/>
    </source>
</evidence>
<dbReference type="EnsemblPlants" id="KQL04333">
    <property type="protein sequence ID" value="KQL04333"/>
    <property type="gene ID" value="SETIT_003500mg"/>
</dbReference>
<keyword evidence="3" id="KW-1185">Reference proteome</keyword>
<dbReference type="AlphaFoldDB" id="K3XNM7"/>
<feature type="region of interest" description="Disordered" evidence="1">
    <location>
        <begin position="62"/>
        <end position="94"/>
    </location>
</feature>
<evidence type="ECO:0000313" key="3">
    <source>
        <dbReference type="Proteomes" id="UP000004995"/>
    </source>
</evidence>
<proteinExistence type="predicted"/>
<evidence type="ECO:0000313" key="2">
    <source>
        <dbReference type="EnsemblPlants" id="KQL04333"/>
    </source>
</evidence>
<reference evidence="3" key="1">
    <citation type="journal article" date="2012" name="Nat. Biotechnol.">
        <title>Reference genome sequence of the model plant Setaria.</title>
        <authorList>
            <person name="Bennetzen J.L."/>
            <person name="Schmutz J."/>
            <person name="Wang H."/>
            <person name="Percifield R."/>
            <person name="Hawkins J."/>
            <person name="Pontaroli A.C."/>
            <person name="Estep M."/>
            <person name="Feng L."/>
            <person name="Vaughn J.N."/>
            <person name="Grimwood J."/>
            <person name="Jenkins J."/>
            <person name="Barry K."/>
            <person name="Lindquist E."/>
            <person name="Hellsten U."/>
            <person name="Deshpande S."/>
            <person name="Wang X."/>
            <person name="Wu X."/>
            <person name="Mitros T."/>
            <person name="Triplett J."/>
            <person name="Yang X."/>
            <person name="Ye C.Y."/>
            <person name="Mauro-Herrera M."/>
            <person name="Wang L."/>
            <person name="Li P."/>
            <person name="Sharma M."/>
            <person name="Sharma R."/>
            <person name="Ronald P.C."/>
            <person name="Panaud O."/>
            <person name="Kellogg E.A."/>
            <person name="Brutnell T.P."/>
            <person name="Doust A.N."/>
            <person name="Tuskan G.A."/>
            <person name="Rokhsar D."/>
            <person name="Devos K.M."/>
        </authorList>
    </citation>
    <scope>NUCLEOTIDE SEQUENCE [LARGE SCALE GENOMIC DNA]</scope>
    <source>
        <strain evidence="3">cv. Yugu1</strain>
    </source>
</reference>
<dbReference type="InParanoid" id="K3XNM7"/>
<protein>
    <submittedName>
        <fullName evidence="2">Uncharacterized protein</fullName>
    </submittedName>
</protein>
<organism evidence="2 3">
    <name type="scientific">Setaria italica</name>
    <name type="common">Foxtail millet</name>
    <name type="synonym">Panicum italicum</name>
    <dbReference type="NCBI Taxonomy" id="4555"/>
    <lineage>
        <taxon>Eukaryota</taxon>
        <taxon>Viridiplantae</taxon>
        <taxon>Streptophyta</taxon>
        <taxon>Embryophyta</taxon>
        <taxon>Tracheophyta</taxon>
        <taxon>Spermatophyta</taxon>
        <taxon>Magnoliopsida</taxon>
        <taxon>Liliopsida</taxon>
        <taxon>Poales</taxon>
        <taxon>Poaceae</taxon>
        <taxon>PACMAD clade</taxon>
        <taxon>Panicoideae</taxon>
        <taxon>Panicodae</taxon>
        <taxon>Paniceae</taxon>
        <taxon>Cenchrinae</taxon>
        <taxon>Setaria</taxon>
    </lineage>
</organism>
<name>K3XNM7_SETIT</name>
<accession>K3XNM7</accession>
<dbReference type="HOGENOM" id="CLU_2390207_0_0_1"/>